<dbReference type="GO" id="GO:0003700">
    <property type="term" value="F:DNA-binding transcription factor activity"/>
    <property type="evidence" value="ECO:0007669"/>
    <property type="project" value="InterPro"/>
</dbReference>
<evidence type="ECO:0000313" key="6">
    <source>
        <dbReference type="EMBL" id="KAA6126170.1"/>
    </source>
</evidence>
<proteinExistence type="inferred from homology"/>
<evidence type="ECO:0000259" key="5">
    <source>
        <dbReference type="PROSITE" id="PS50931"/>
    </source>
</evidence>
<organism evidence="6 7">
    <name type="scientific">Cupriavidus cauae</name>
    <dbReference type="NCBI Taxonomy" id="2608999"/>
    <lineage>
        <taxon>Bacteria</taxon>
        <taxon>Pseudomonadati</taxon>
        <taxon>Pseudomonadota</taxon>
        <taxon>Betaproteobacteria</taxon>
        <taxon>Burkholderiales</taxon>
        <taxon>Burkholderiaceae</taxon>
        <taxon>Cupriavidus</taxon>
    </lineage>
</organism>
<evidence type="ECO:0000256" key="4">
    <source>
        <dbReference type="ARBA" id="ARBA00023163"/>
    </source>
</evidence>
<keyword evidence="7" id="KW-1185">Reference proteome</keyword>
<dbReference type="InterPro" id="IPR058163">
    <property type="entry name" value="LysR-type_TF_proteobact-type"/>
</dbReference>
<keyword evidence="2" id="KW-0805">Transcription regulation</keyword>
<dbReference type="InterPro" id="IPR036390">
    <property type="entry name" value="WH_DNA-bd_sf"/>
</dbReference>
<dbReference type="Gene3D" id="1.10.10.10">
    <property type="entry name" value="Winged helix-like DNA-binding domain superfamily/Winged helix DNA-binding domain"/>
    <property type="match status" value="1"/>
</dbReference>
<protein>
    <submittedName>
        <fullName evidence="6">LysR family transcriptional regulator</fullName>
    </submittedName>
</protein>
<reference evidence="6 7" key="1">
    <citation type="submission" date="2019-09" db="EMBL/GenBank/DDBJ databases">
        <title>Isolation of a novel species in the genus Cupriavidus from patients with sepsis using whole genome sequencing.</title>
        <authorList>
            <person name="Kweon O.J."/>
            <person name="Lee M.-K."/>
        </authorList>
    </citation>
    <scope>NUCLEOTIDE SEQUENCE [LARGE SCALE GENOMIC DNA]</scope>
    <source>
        <strain evidence="6 7">MKL-01</strain>
    </source>
</reference>
<dbReference type="PANTHER" id="PTHR30537">
    <property type="entry name" value="HTH-TYPE TRANSCRIPTIONAL REGULATOR"/>
    <property type="match status" value="1"/>
</dbReference>
<dbReference type="PANTHER" id="PTHR30537:SF26">
    <property type="entry name" value="GLYCINE CLEAVAGE SYSTEM TRANSCRIPTIONAL ACTIVATOR"/>
    <property type="match status" value="1"/>
</dbReference>
<dbReference type="GO" id="GO:0043565">
    <property type="term" value="F:sequence-specific DNA binding"/>
    <property type="evidence" value="ECO:0007669"/>
    <property type="project" value="TreeGrafter"/>
</dbReference>
<evidence type="ECO:0000256" key="2">
    <source>
        <dbReference type="ARBA" id="ARBA00023015"/>
    </source>
</evidence>
<dbReference type="SUPFAM" id="SSF53850">
    <property type="entry name" value="Periplasmic binding protein-like II"/>
    <property type="match status" value="1"/>
</dbReference>
<dbReference type="InterPro" id="IPR000847">
    <property type="entry name" value="LysR_HTH_N"/>
</dbReference>
<dbReference type="Gene3D" id="3.40.190.10">
    <property type="entry name" value="Periplasmic binding protein-like II"/>
    <property type="match status" value="2"/>
</dbReference>
<dbReference type="PROSITE" id="PS50931">
    <property type="entry name" value="HTH_LYSR"/>
    <property type="match status" value="1"/>
</dbReference>
<dbReference type="InterPro" id="IPR005119">
    <property type="entry name" value="LysR_subst-bd"/>
</dbReference>
<dbReference type="RefSeq" id="WP_150082851.1">
    <property type="nucleotide sequence ID" value="NZ_CP080294.1"/>
</dbReference>
<evidence type="ECO:0000313" key="7">
    <source>
        <dbReference type="Proteomes" id="UP000324324"/>
    </source>
</evidence>
<evidence type="ECO:0000256" key="1">
    <source>
        <dbReference type="ARBA" id="ARBA00009437"/>
    </source>
</evidence>
<dbReference type="EMBL" id="VWRN01000027">
    <property type="protein sequence ID" value="KAA6126170.1"/>
    <property type="molecule type" value="Genomic_DNA"/>
</dbReference>
<dbReference type="InterPro" id="IPR036388">
    <property type="entry name" value="WH-like_DNA-bd_sf"/>
</dbReference>
<dbReference type="CDD" id="cd08432">
    <property type="entry name" value="PBP2_GcdR_TrpI_HvrB_AmpR_like"/>
    <property type="match status" value="1"/>
</dbReference>
<dbReference type="Proteomes" id="UP000324324">
    <property type="component" value="Unassembled WGS sequence"/>
</dbReference>
<dbReference type="Pfam" id="PF00126">
    <property type="entry name" value="HTH_1"/>
    <property type="match status" value="1"/>
</dbReference>
<comment type="similarity">
    <text evidence="1">Belongs to the LysR transcriptional regulatory family.</text>
</comment>
<dbReference type="SUPFAM" id="SSF46785">
    <property type="entry name" value="Winged helix' DNA-binding domain"/>
    <property type="match status" value="1"/>
</dbReference>
<sequence>MFASLPIAALRVFESAARHLSFKAAAAELSVTPAAVSHQVRGLESCLGVALFTRLPRGVALTVEGERLFHRMHGALLDVAQAIDELLPQPAAGSLTVTTTMSFAALWLVPRLGRFYQAHPDVHVRIDSDGAPVDLHQDARIDVAIRYGTSAWPSLLNACRLGETFGVYGSPARIATAGQETPELITVRWTDSTLYDDGWQAWCDAAGVRWLQEGATMRAYDEESYALQAAVAGQGLVLASSIMVSDSVRNGLLLPYRPDITVAGAAYTALCVPGRERHPPVRAFLAWLAREWA</sequence>
<name>A0A5M8AX70_9BURK</name>
<evidence type="ECO:0000256" key="3">
    <source>
        <dbReference type="ARBA" id="ARBA00023125"/>
    </source>
</evidence>
<comment type="caution">
    <text evidence="6">The sequence shown here is derived from an EMBL/GenBank/DDBJ whole genome shotgun (WGS) entry which is preliminary data.</text>
</comment>
<accession>A0A5M8AX70</accession>
<gene>
    <name evidence="6" type="ORF">F1599_09290</name>
</gene>
<dbReference type="AlphaFoldDB" id="A0A5M8AX70"/>
<keyword evidence="4" id="KW-0804">Transcription</keyword>
<dbReference type="PRINTS" id="PR00039">
    <property type="entry name" value="HTHLYSR"/>
</dbReference>
<keyword evidence="3" id="KW-0238">DNA-binding</keyword>
<dbReference type="Pfam" id="PF03466">
    <property type="entry name" value="LysR_substrate"/>
    <property type="match status" value="1"/>
</dbReference>
<dbReference type="GO" id="GO:0006351">
    <property type="term" value="P:DNA-templated transcription"/>
    <property type="evidence" value="ECO:0007669"/>
    <property type="project" value="TreeGrafter"/>
</dbReference>
<dbReference type="FunFam" id="1.10.10.10:FF:000038">
    <property type="entry name" value="Glycine cleavage system transcriptional activator"/>
    <property type="match status" value="1"/>
</dbReference>
<feature type="domain" description="HTH lysR-type" evidence="5">
    <location>
        <begin position="5"/>
        <end position="62"/>
    </location>
</feature>